<reference evidence="6" key="1">
    <citation type="submission" date="2018-01" db="EMBL/GenBank/DDBJ databases">
        <authorList>
            <person name="Clerissi C."/>
        </authorList>
    </citation>
    <scope>NUCLEOTIDE SEQUENCE</scope>
    <source>
        <strain evidence="6">Cupriavidus oxalaticus LMG 2235</strain>
    </source>
</reference>
<keyword evidence="2" id="KW-1134">Transmembrane beta strand</keyword>
<feature type="region of interest" description="Disordered" evidence="3">
    <location>
        <begin position="1"/>
        <end position="20"/>
    </location>
</feature>
<comment type="similarity">
    <text evidence="1 2">Belongs to the outer membrane factor (OMF) (TC 1.B.17) family.</text>
</comment>
<keyword evidence="2" id="KW-0564">Palmitate</keyword>
<evidence type="ECO:0000313" key="6">
    <source>
        <dbReference type="EMBL" id="SPC13048.1"/>
    </source>
</evidence>
<dbReference type="Pfam" id="PF02321">
    <property type="entry name" value="OEP"/>
    <property type="match status" value="2"/>
</dbReference>
<dbReference type="Proteomes" id="UP000623307">
    <property type="component" value="Chromosome 2"/>
</dbReference>
<dbReference type="GeneID" id="303492547"/>
<evidence type="ECO:0000313" key="4">
    <source>
        <dbReference type="EMBL" id="QEZ47110.1"/>
    </source>
</evidence>
<evidence type="ECO:0000313" key="7">
    <source>
        <dbReference type="Proteomes" id="UP000325743"/>
    </source>
</evidence>
<name>A0A375G4M2_9BURK</name>
<accession>A0A375G4M2</accession>
<gene>
    <name evidence="6" type="primary">oprM</name>
    <name evidence="6" type="ORF">CO2235_170171</name>
    <name evidence="4" type="ORF">D2917_23395</name>
    <name evidence="5" type="ORF">JTE92_23590</name>
</gene>
<dbReference type="EMBL" id="CP032519">
    <property type="protein sequence ID" value="QEZ47110.1"/>
    <property type="molecule type" value="Genomic_DNA"/>
</dbReference>
<dbReference type="GO" id="GO:0015562">
    <property type="term" value="F:efflux transmembrane transporter activity"/>
    <property type="evidence" value="ECO:0007669"/>
    <property type="project" value="InterPro"/>
</dbReference>
<dbReference type="NCBIfam" id="TIGR01845">
    <property type="entry name" value="outer_NodT"/>
    <property type="match status" value="1"/>
</dbReference>
<keyword evidence="2" id="KW-0472">Membrane</keyword>
<dbReference type="RefSeq" id="WP_084254500.1">
    <property type="nucleotide sequence ID" value="NZ_CP032519.1"/>
</dbReference>
<dbReference type="InterPro" id="IPR003423">
    <property type="entry name" value="OMP_efflux"/>
</dbReference>
<evidence type="ECO:0000256" key="2">
    <source>
        <dbReference type="RuleBase" id="RU362097"/>
    </source>
</evidence>
<sequence length="503" mass="54100">MDTPVRLAPTSAHPRRRHPASPSLLALAAVALAGCVSMAPPLERPAAPVPATFAQAGRIDTQATASAATGWRDYFTDPALQALIGQALDNSRDLRAAVLRVEEAQALYGIRRADRFPTIGLDAAATRSRTPRDFSLTGQPMTANDFQVGLGMTAWELDFWGRVRSLEDAALQNFLATDAARQATATSLAGQVANSYLVLRELDERIALTNETIATRAESLRIFRRRYELGSTSKFDLTQVEAQWRQARTLGAQLEQERTAQANALALLVGAPVELPPAAHRFDDDHVLRDVRPGLPSDLLANRPDIVAAEHQLAAANANIGAARAAFFPRIALTGSIGTASLELDSLFTGPNRAWSFGPTLSLPIFDGGRNRSNLQLAEVRRDQAVVQYEKAIQSAFRDVSDALNARAQLARQVTDLQATLDLQAERARLAKLRYDNGATPYLEVLDAQRDLLAAQQLLVQTRRALLSSRVALYTALGGGAADFAGPAAADASVSTSSDRPAS</sequence>
<keyword evidence="8" id="KW-1185">Reference proteome</keyword>
<reference evidence="5 8" key="3">
    <citation type="submission" date="2021-02" db="EMBL/GenBank/DDBJ databases">
        <title>Complete Genome Sequence of Cupriavidus oxalaticus Strain Ox1, a Soil Oxalate-Degrading Species.</title>
        <authorList>
            <person name="Palmieri F."/>
            <person name="Udriet P."/>
            <person name="Deuasquier M."/>
            <person name="Beaudoing E."/>
            <person name="Johnson S.L."/>
            <person name="Davenport K.W."/>
            <person name="Chain P.S."/>
            <person name="Bindschedler S."/>
            <person name="Junier P."/>
        </authorList>
    </citation>
    <scope>NUCLEOTIDE SEQUENCE [LARGE SCALE GENOMIC DNA]</scope>
    <source>
        <strain evidence="5 8">Ox1</strain>
    </source>
</reference>
<dbReference type="SUPFAM" id="SSF56954">
    <property type="entry name" value="Outer membrane efflux proteins (OEP)"/>
    <property type="match status" value="1"/>
</dbReference>
<dbReference type="InterPro" id="IPR010131">
    <property type="entry name" value="MdtP/NodT-like"/>
</dbReference>
<dbReference type="Proteomes" id="UP000325743">
    <property type="component" value="Chromosome 2"/>
</dbReference>
<reference evidence="4 7" key="2">
    <citation type="submission" date="2018-09" db="EMBL/GenBank/DDBJ databases">
        <title>Complete genome sequence of Cupriavidus oxalaticus T2, a bacterium capable of phenol tolerance and degradation.</title>
        <authorList>
            <person name="Yan J."/>
        </authorList>
    </citation>
    <scope>NUCLEOTIDE SEQUENCE [LARGE SCALE GENOMIC DNA]</scope>
    <source>
        <strain evidence="4 7">T2</strain>
    </source>
</reference>
<dbReference type="Gene3D" id="2.20.200.10">
    <property type="entry name" value="Outer membrane efflux proteins (OEP)"/>
    <property type="match status" value="1"/>
</dbReference>
<dbReference type="GO" id="GO:0005886">
    <property type="term" value="C:plasma membrane"/>
    <property type="evidence" value="ECO:0007669"/>
    <property type="project" value="UniProtKB-SubCell"/>
</dbReference>
<evidence type="ECO:0000256" key="3">
    <source>
        <dbReference type="SAM" id="MobiDB-lite"/>
    </source>
</evidence>
<feature type="region of interest" description="Disordered" evidence="3">
    <location>
        <begin position="484"/>
        <end position="503"/>
    </location>
</feature>
<keyword evidence="2" id="KW-0812">Transmembrane</keyword>
<dbReference type="OrthoDB" id="9770517at2"/>
<dbReference type="EMBL" id="OGUS01000117">
    <property type="protein sequence ID" value="SPC13048.1"/>
    <property type="molecule type" value="Genomic_DNA"/>
</dbReference>
<proteinExistence type="inferred from homology"/>
<evidence type="ECO:0000313" key="8">
    <source>
        <dbReference type="Proteomes" id="UP000623307"/>
    </source>
</evidence>
<protein>
    <submittedName>
        <fullName evidence="4">Efflux transporter outer membrane subunit</fullName>
    </submittedName>
    <submittedName>
        <fullName evidence="6">Outer membrane protein OprM</fullName>
    </submittedName>
</protein>
<comment type="subcellular location">
    <subcellularLocation>
        <location evidence="2">Cell membrane</location>
        <topology evidence="2">Lipid-anchor</topology>
    </subcellularLocation>
</comment>
<evidence type="ECO:0000256" key="1">
    <source>
        <dbReference type="ARBA" id="ARBA00007613"/>
    </source>
</evidence>
<keyword evidence="2" id="KW-0449">Lipoprotein</keyword>
<dbReference type="PROSITE" id="PS51257">
    <property type="entry name" value="PROKAR_LIPOPROTEIN"/>
    <property type="match status" value="1"/>
</dbReference>
<dbReference type="PANTHER" id="PTHR30203:SF33">
    <property type="entry name" value="BLR4455 PROTEIN"/>
    <property type="match status" value="1"/>
</dbReference>
<dbReference type="EMBL" id="CP069812">
    <property type="protein sequence ID" value="QRQ93090.1"/>
    <property type="molecule type" value="Genomic_DNA"/>
</dbReference>
<dbReference type="Gene3D" id="1.20.1600.10">
    <property type="entry name" value="Outer membrane efflux proteins (OEP)"/>
    <property type="match status" value="1"/>
</dbReference>
<dbReference type="PANTHER" id="PTHR30203">
    <property type="entry name" value="OUTER MEMBRANE CATION EFFLUX PROTEIN"/>
    <property type="match status" value="1"/>
</dbReference>
<evidence type="ECO:0000313" key="5">
    <source>
        <dbReference type="EMBL" id="QRQ93090.1"/>
    </source>
</evidence>
<dbReference type="AlphaFoldDB" id="A0A375G4M2"/>
<organism evidence="6">
    <name type="scientific">Cupriavidus oxalaticus</name>
    <dbReference type="NCBI Taxonomy" id="96344"/>
    <lineage>
        <taxon>Bacteria</taxon>
        <taxon>Pseudomonadati</taxon>
        <taxon>Pseudomonadota</taxon>
        <taxon>Betaproteobacteria</taxon>
        <taxon>Burkholderiales</taxon>
        <taxon>Burkholderiaceae</taxon>
        <taxon>Cupriavidus</taxon>
    </lineage>
</organism>
<dbReference type="Proteomes" id="UP000256862">
    <property type="component" value="Chromosome CO2235"/>
</dbReference>